<dbReference type="PANTHER" id="PTHR33376">
    <property type="match status" value="1"/>
</dbReference>
<keyword evidence="1 2" id="KW-0732">Signal</keyword>
<dbReference type="PIRSF" id="PIRSF006470">
    <property type="entry name" value="DctB"/>
    <property type="match status" value="1"/>
</dbReference>
<proteinExistence type="predicted"/>
<accession>A0A848H764</accession>
<evidence type="ECO:0000313" key="4">
    <source>
        <dbReference type="Proteomes" id="UP000541185"/>
    </source>
</evidence>
<dbReference type="RefSeq" id="WP_169419424.1">
    <property type="nucleotide sequence ID" value="NZ_JABBFX010000001.1"/>
</dbReference>
<sequence length="332" mass="35950">MKRVFLKSLVAVAAIAVAGLAQAQTRTIKFANQNAEGHPVILGMKKFAELVDKNSGGKLKVNVFPGGALGSDQANVSALQGGTLEMASMNSGIFANTVKDFAIYDFPFLFGSAKEADIVVDGPFGQMMHKKLEDKGLVGLGYYELGFRHITNSKRPIHKVEDIAGLKLRVIPNPINIDWVTALGANPTPLPFPELYSALEQGAVDGQENPVATIVGAKLYEVQKQITFTYHQYNPQSIVVSKKFWDGLSAGEKKVLEDAAVESVKYEREQSRAQLAAGIEQLKKGGMQVSELPPAEVAKLREKMKPVLAKHTATVGEATVKAMMAELEKARK</sequence>
<dbReference type="InterPro" id="IPR038404">
    <property type="entry name" value="TRAP_DctP_sf"/>
</dbReference>
<reference evidence="3 4" key="1">
    <citation type="submission" date="2020-04" db="EMBL/GenBank/DDBJ databases">
        <title>Ramlibacter sp. G-1-2-2 isolated from soil.</title>
        <authorList>
            <person name="Dahal R.H."/>
        </authorList>
    </citation>
    <scope>NUCLEOTIDE SEQUENCE [LARGE SCALE GENOMIC DNA]</scope>
    <source>
        <strain evidence="3 4">G-1-2-2</strain>
    </source>
</reference>
<evidence type="ECO:0000256" key="1">
    <source>
        <dbReference type="ARBA" id="ARBA00022729"/>
    </source>
</evidence>
<feature type="chain" id="PRO_5032754038" evidence="2">
    <location>
        <begin position="24"/>
        <end position="332"/>
    </location>
</feature>
<dbReference type="CDD" id="cd13679">
    <property type="entry name" value="PBP2_TRAP_YiaO_like"/>
    <property type="match status" value="1"/>
</dbReference>
<dbReference type="Proteomes" id="UP000541185">
    <property type="component" value="Unassembled WGS sequence"/>
</dbReference>
<dbReference type="PANTHER" id="PTHR33376:SF15">
    <property type="entry name" value="BLL6794 PROTEIN"/>
    <property type="match status" value="1"/>
</dbReference>
<name>A0A848H764_9BURK</name>
<dbReference type="GO" id="GO:0055085">
    <property type="term" value="P:transmembrane transport"/>
    <property type="evidence" value="ECO:0007669"/>
    <property type="project" value="InterPro"/>
</dbReference>
<organism evidence="3 4">
    <name type="scientific">Ramlibacter agri</name>
    <dbReference type="NCBI Taxonomy" id="2728837"/>
    <lineage>
        <taxon>Bacteria</taxon>
        <taxon>Pseudomonadati</taxon>
        <taxon>Pseudomonadota</taxon>
        <taxon>Betaproteobacteria</taxon>
        <taxon>Burkholderiales</taxon>
        <taxon>Comamonadaceae</taxon>
        <taxon>Ramlibacter</taxon>
    </lineage>
</organism>
<dbReference type="EMBL" id="JABBFX010000001">
    <property type="protein sequence ID" value="NML45349.1"/>
    <property type="molecule type" value="Genomic_DNA"/>
</dbReference>
<dbReference type="Pfam" id="PF03480">
    <property type="entry name" value="DctP"/>
    <property type="match status" value="1"/>
</dbReference>
<protein>
    <submittedName>
        <fullName evidence="3">TRAP transporter substrate-binding protein</fullName>
    </submittedName>
</protein>
<dbReference type="InterPro" id="IPR004682">
    <property type="entry name" value="TRAP_DctP"/>
</dbReference>
<dbReference type="InterPro" id="IPR018389">
    <property type="entry name" value="DctP_fam"/>
</dbReference>
<comment type="caution">
    <text evidence="3">The sequence shown here is derived from an EMBL/GenBank/DDBJ whole genome shotgun (WGS) entry which is preliminary data.</text>
</comment>
<dbReference type="SUPFAM" id="SSF53850">
    <property type="entry name" value="Periplasmic binding protein-like II"/>
    <property type="match status" value="1"/>
</dbReference>
<dbReference type="NCBIfam" id="TIGR00787">
    <property type="entry name" value="dctP"/>
    <property type="match status" value="1"/>
</dbReference>
<dbReference type="AlphaFoldDB" id="A0A848H764"/>
<dbReference type="GO" id="GO:0030288">
    <property type="term" value="C:outer membrane-bounded periplasmic space"/>
    <property type="evidence" value="ECO:0007669"/>
    <property type="project" value="InterPro"/>
</dbReference>
<gene>
    <name evidence="3" type="ORF">HHL11_16465</name>
</gene>
<feature type="signal peptide" evidence="2">
    <location>
        <begin position="1"/>
        <end position="23"/>
    </location>
</feature>
<evidence type="ECO:0000313" key="3">
    <source>
        <dbReference type="EMBL" id="NML45349.1"/>
    </source>
</evidence>
<dbReference type="NCBIfam" id="NF037995">
    <property type="entry name" value="TRAP_S1"/>
    <property type="match status" value="1"/>
</dbReference>
<keyword evidence="4" id="KW-1185">Reference proteome</keyword>
<dbReference type="Gene3D" id="3.40.190.170">
    <property type="entry name" value="Bacterial extracellular solute-binding protein, family 7"/>
    <property type="match status" value="1"/>
</dbReference>
<evidence type="ECO:0000256" key="2">
    <source>
        <dbReference type="SAM" id="SignalP"/>
    </source>
</evidence>